<evidence type="ECO:0000313" key="4">
    <source>
        <dbReference type="Proteomes" id="UP000054498"/>
    </source>
</evidence>
<proteinExistence type="predicted"/>
<dbReference type="GO" id="GO:0006167">
    <property type="term" value="P:AMP biosynthetic process"/>
    <property type="evidence" value="ECO:0007669"/>
    <property type="project" value="TreeGrafter"/>
</dbReference>
<dbReference type="InterPro" id="IPR015797">
    <property type="entry name" value="NUDIX_hydrolase-like_dom_sf"/>
</dbReference>
<dbReference type="KEGG" id="mng:MNEG_8840"/>
<evidence type="ECO:0000313" key="3">
    <source>
        <dbReference type="EMBL" id="KIY99122.1"/>
    </source>
</evidence>
<keyword evidence="4" id="KW-1185">Reference proteome</keyword>
<dbReference type="Gene3D" id="3.90.79.10">
    <property type="entry name" value="Nucleoside Triphosphate Pyrophosphohydrolase"/>
    <property type="match status" value="1"/>
</dbReference>
<evidence type="ECO:0000259" key="2">
    <source>
        <dbReference type="PROSITE" id="PS51462"/>
    </source>
</evidence>
<dbReference type="GeneID" id="25741715"/>
<dbReference type="GO" id="GO:0004081">
    <property type="term" value="F:bis(5'-nucleosyl)-tetraphosphatase (asymmetrical) activity"/>
    <property type="evidence" value="ECO:0007669"/>
    <property type="project" value="TreeGrafter"/>
</dbReference>
<dbReference type="STRING" id="145388.A0A0D2JIH0"/>
<reference evidence="3 4" key="1">
    <citation type="journal article" date="2013" name="BMC Genomics">
        <title>Reconstruction of the lipid metabolism for the microalga Monoraphidium neglectum from its genome sequence reveals characteristics suitable for biofuel production.</title>
        <authorList>
            <person name="Bogen C."/>
            <person name="Al-Dilaimi A."/>
            <person name="Albersmeier A."/>
            <person name="Wichmann J."/>
            <person name="Grundmann M."/>
            <person name="Rupp O."/>
            <person name="Lauersen K.J."/>
            <person name="Blifernez-Klassen O."/>
            <person name="Kalinowski J."/>
            <person name="Goesmann A."/>
            <person name="Mussgnug J.H."/>
            <person name="Kruse O."/>
        </authorList>
    </citation>
    <scope>NUCLEOTIDE SEQUENCE [LARGE SCALE GENOMIC DNA]</scope>
    <source>
        <strain evidence="3 4">SAG 48.87</strain>
    </source>
</reference>
<dbReference type="CDD" id="cd02883">
    <property type="entry name" value="NUDIX_Hydrolase"/>
    <property type="match status" value="1"/>
</dbReference>
<name>A0A0D2JIH0_9CHLO</name>
<dbReference type="Pfam" id="PF00293">
    <property type="entry name" value="NUDIX"/>
    <property type="match status" value="1"/>
</dbReference>
<evidence type="ECO:0000256" key="1">
    <source>
        <dbReference type="ARBA" id="ARBA00022801"/>
    </source>
</evidence>
<dbReference type="RefSeq" id="XP_013898142.1">
    <property type="nucleotide sequence ID" value="XM_014042688.1"/>
</dbReference>
<dbReference type="Proteomes" id="UP000054498">
    <property type="component" value="Unassembled WGS sequence"/>
</dbReference>
<dbReference type="OrthoDB" id="276276at2759"/>
<dbReference type="PANTHER" id="PTHR21340">
    <property type="entry name" value="DIADENOSINE 5,5-P1,P4-TETRAPHOSPHATE PYROPHOSPHOHYDROLASE MUTT"/>
    <property type="match status" value="1"/>
</dbReference>
<dbReference type="SUPFAM" id="SSF55811">
    <property type="entry name" value="Nudix"/>
    <property type="match status" value="1"/>
</dbReference>
<accession>A0A0D2JIH0</accession>
<dbReference type="InterPro" id="IPR051325">
    <property type="entry name" value="Nudix_hydrolase_domain"/>
</dbReference>
<dbReference type="AlphaFoldDB" id="A0A0D2JIH0"/>
<feature type="domain" description="Nudix hydrolase" evidence="2">
    <location>
        <begin position="347"/>
        <end position="484"/>
    </location>
</feature>
<gene>
    <name evidence="3" type="ORF">MNEG_8840</name>
</gene>
<dbReference type="PROSITE" id="PS51462">
    <property type="entry name" value="NUDIX"/>
    <property type="match status" value="1"/>
</dbReference>
<sequence>MDRLFEKAPEIAIELLGSEGVARLTEALACGGPRAFNEIAAAADVDAGGGGSDAVITTIERLRRGAAAGAPVSVAAPPAQHGPHGLLKGALAKMLLAQACGGGGGCGWDGRVCWMPLALAGPRLLAFWRGEQRLFAASPDGAPPFSSLAVMITGDPYLSCRARTAAAGGGGGGGGGGAAGSKGGELCVVLDSARLAQWGSAAPLPSFAGLMLLIDEAWDIGGGNDMPPNQGGSDVGGGDAAQLAPILLNWAAKMMAAEGNPGASTWQPSAALRVSPNDAAYSLLGSRCGILLRELWAACPATAGVQFPALKMSTLVQGQQYFTVCVDPITGARRYGLDLYRLEDVGPKKNGAGLFFISPSGHVLLLLRAGRHNTGKWGLPGGNVEPGEADLLATAKREAAEELGGVASLPSYQLAGQPILIKRGHKGKKHFTVYVAKVSEATKSTYAAPNLNAKEHSDYRWFSLDDLVRLAAEGKLHPVVKKLLSHHKDEILKVSGAKPQAAKTIGAVKAP</sequence>
<dbReference type="InterPro" id="IPR000086">
    <property type="entry name" value="NUDIX_hydrolase_dom"/>
</dbReference>
<protein>
    <recommendedName>
        <fullName evidence="2">Nudix hydrolase domain-containing protein</fullName>
    </recommendedName>
</protein>
<dbReference type="EMBL" id="KK101947">
    <property type="protein sequence ID" value="KIY99122.1"/>
    <property type="molecule type" value="Genomic_DNA"/>
</dbReference>
<organism evidence="3 4">
    <name type="scientific">Monoraphidium neglectum</name>
    <dbReference type="NCBI Taxonomy" id="145388"/>
    <lineage>
        <taxon>Eukaryota</taxon>
        <taxon>Viridiplantae</taxon>
        <taxon>Chlorophyta</taxon>
        <taxon>core chlorophytes</taxon>
        <taxon>Chlorophyceae</taxon>
        <taxon>CS clade</taxon>
        <taxon>Sphaeropleales</taxon>
        <taxon>Selenastraceae</taxon>
        <taxon>Monoraphidium</taxon>
    </lineage>
</organism>
<dbReference type="GO" id="GO:0006754">
    <property type="term" value="P:ATP biosynthetic process"/>
    <property type="evidence" value="ECO:0007669"/>
    <property type="project" value="TreeGrafter"/>
</dbReference>
<keyword evidence="1" id="KW-0378">Hydrolase</keyword>
<dbReference type="PANTHER" id="PTHR21340:SF0">
    <property type="entry name" value="BIS(5'-NUCLEOSYL)-TETRAPHOSPHATASE [ASYMMETRICAL]"/>
    <property type="match status" value="1"/>
</dbReference>